<feature type="compositionally biased region" description="Low complexity" evidence="2">
    <location>
        <begin position="377"/>
        <end position="393"/>
    </location>
</feature>
<feature type="coiled-coil region" evidence="1">
    <location>
        <begin position="58"/>
        <end position="120"/>
    </location>
</feature>
<name>A0A367R811_NOSPU</name>
<feature type="compositionally biased region" description="Low complexity" evidence="2">
    <location>
        <begin position="315"/>
        <end position="339"/>
    </location>
</feature>
<reference evidence="4" key="1">
    <citation type="submission" date="2016-04" db="EMBL/GenBank/DDBJ databases">
        <authorList>
            <person name="Tabuchi Yagui T.R."/>
        </authorList>
    </citation>
    <scope>NUCLEOTIDE SEQUENCE [LARGE SCALE GENOMIC DNA]</scope>
</reference>
<proteinExistence type="predicted"/>
<feature type="compositionally biased region" description="Low complexity" evidence="2">
    <location>
        <begin position="346"/>
        <end position="356"/>
    </location>
</feature>
<evidence type="ECO:0000256" key="2">
    <source>
        <dbReference type="SAM" id="MobiDB-lite"/>
    </source>
</evidence>
<protein>
    <submittedName>
        <fullName evidence="3">Uncharacterized protein</fullName>
    </submittedName>
</protein>
<gene>
    <name evidence="3" type="ORF">A6769_28870</name>
</gene>
<evidence type="ECO:0000313" key="3">
    <source>
        <dbReference type="EMBL" id="RCJ32060.1"/>
    </source>
</evidence>
<evidence type="ECO:0000256" key="1">
    <source>
        <dbReference type="SAM" id="Coils"/>
    </source>
</evidence>
<keyword evidence="1" id="KW-0175">Coiled coil</keyword>
<dbReference type="AlphaFoldDB" id="A0A367R811"/>
<evidence type="ECO:0000313" key="4">
    <source>
        <dbReference type="Proteomes" id="UP000252085"/>
    </source>
</evidence>
<dbReference type="Proteomes" id="UP000252085">
    <property type="component" value="Unassembled WGS sequence"/>
</dbReference>
<comment type="caution">
    <text evidence="3">The sequence shown here is derived from an EMBL/GenBank/DDBJ whole genome shotgun (WGS) entry which is preliminary data.</text>
</comment>
<dbReference type="EMBL" id="LXQE01000169">
    <property type="protein sequence ID" value="RCJ32060.1"/>
    <property type="molecule type" value="Genomic_DNA"/>
</dbReference>
<sequence length="393" mass="42912">MSGKKKPWLPIVIAAVLSWFGVSKILQITKDYSAHQQAITDVQAIVNENSNINSIPNLDALKANQTKIQQTIEQLKIVPNLPGYPYQNAQNQISQLNQLLAKLDSKIQVEEAAFNNLQAALKLDEEAAILVQEKAYSNNWQEAKGKWQQAISILEKIPTATYVSDTAKLGILSVKRNFNDVDKVITSEQKSLQNFSSAVELAQKATNLTKDTTLITLPELLNAKLQWQQAINLLANVSSATNLSLKAQSQLSIYRNNYRQVSNAIDEIKKCLTQKTSFESECTASISLYISPPETLTALLEDIKKEEDANNQIASSEFNSTSGTSSDTSDESSSSNYSGYSGGYSSGYRSHSGSVSVNGYTRRDGTYVNSHTRSAPGSRVSGFGSFRSGGASS</sequence>
<organism evidence="3 4">
    <name type="scientific">Nostoc punctiforme NIES-2108</name>
    <dbReference type="NCBI Taxonomy" id="1356359"/>
    <lineage>
        <taxon>Bacteria</taxon>
        <taxon>Bacillati</taxon>
        <taxon>Cyanobacteriota</taxon>
        <taxon>Cyanophyceae</taxon>
        <taxon>Nostocales</taxon>
        <taxon>Nostocaceae</taxon>
        <taxon>Nostoc</taxon>
    </lineage>
</organism>
<accession>A0A367R811</accession>
<feature type="region of interest" description="Disordered" evidence="2">
    <location>
        <begin position="310"/>
        <end position="393"/>
    </location>
</feature>